<dbReference type="Gene3D" id="3.40.50.150">
    <property type="entry name" value="Vaccinia Virus protein VP39"/>
    <property type="match status" value="1"/>
</dbReference>
<dbReference type="Pfam" id="PF00145">
    <property type="entry name" value="DNA_methylase"/>
    <property type="match status" value="1"/>
</dbReference>
<accession>A0A7W6H3S7</accession>
<protein>
    <recommendedName>
        <fullName evidence="1">DNA (cytosine-5-)-methyltransferase</fullName>
        <ecNumber evidence="1">2.1.1.37</ecNumber>
    </recommendedName>
</protein>
<dbReference type="Proteomes" id="UP000542776">
    <property type="component" value="Unassembled WGS sequence"/>
</dbReference>
<keyword evidence="4 7" id="KW-0949">S-adenosyl-L-methionine</keyword>
<evidence type="ECO:0000256" key="5">
    <source>
        <dbReference type="ARBA" id="ARBA00022747"/>
    </source>
</evidence>
<comment type="similarity">
    <text evidence="7">Belongs to the class I-like SAM-binding methyltransferase superfamily. C5-methyltransferase family.</text>
</comment>
<keyword evidence="3 7" id="KW-0808">Transferase</keyword>
<dbReference type="InterPro" id="IPR029063">
    <property type="entry name" value="SAM-dependent_MTases_sf"/>
</dbReference>
<proteinExistence type="inferred from homology"/>
<dbReference type="EC" id="2.1.1.37" evidence="1"/>
<dbReference type="PANTHER" id="PTHR10629:SF52">
    <property type="entry name" value="DNA (CYTOSINE-5)-METHYLTRANSFERASE 1"/>
    <property type="match status" value="1"/>
</dbReference>
<evidence type="ECO:0000256" key="4">
    <source>
        <dbReference type="ARBA" id="ARBA00022691"/>
    </source>
</evidence>
<keyword evidence="9" id="KW-1185">Reference proteome</keyword>
<dbReference type="PANTHER" id="PTHR10629">
    <property type="entry name" value="CYTOSINE-SPECIFIC METHYLTRANSFERASE"/>
    <property type="match status" value="1"/>
</dbReference>
<evidence type="ECO:0000256" key="6">
    <source>
        <dbReference type="ARBA" id="ARBA00047422"/>
    </source>
</evidence>
<keyword evidence="2 7" id="KW-0489">Methyltransferase</keyword>
<dbReference type="PROSITE" id="PS00094">
    <property type="entry name" value="C5_MTASE_1"/>
    <property type="match status" value="1"/>
</dbReference>
<organism evidence="8 9">
    <name type="scientific">Aureimonas pseudogalii</name>
    <dbReference type="NCBI Taxonomy" id="1744844"/>
    <lineage>
        <taxon>Bacteria</taxon>
        <taxon>Pseudomonadati</taxon>
        <taxon>Pseudomonadota</taxon>
        <taxon>Alphaproteobacteria</taxon>
        <taxon>Hyphomicrobiales</taxon>
        <taxon>Aurantimonadaceae</taxon>
        <taxon>Aureimonas</taxon>
    </lineage>
</organism>
<dbReference type="Gene3D" id="3.90.120.10">
    <property type="entry name" value="DNA Methylase, subunit A, domain 2"/>
    <property type="match status" value="1"/>
</dbReference>
<dbReference type="InterPro" id="IPR050390">
    <property type="entry name" value="C5-Methyltransferase"/>
</dbReference>
<evidence type="ECO:0000256" key="1">
    <source>
        <dbReference type="ARBA" id="ARBA00011975"/>
    </source>
</evidence>
<dbReference type="GO" id="GO:0003886">
    <property type="term" value="F:DNA (cytosine-5-)-methyltransferase activity"/>
    <property type="evidence" value="ECO:0007669"/>
    <property type="project" value="UniProtKB-EC"/>
</dbReference>
<evidence type="ECO:0000256" key="2">
    <source>
        <dbReference type="ARBA" id="ARBA00022603"/>
    </source>
</evidence>
<evidence type="ECO:0000313" key="9">
    <source>
        <dbReference type="Proteomes" id="UP000542776"/>
    </source>
</evidence>
<comment type="caution">
    <text evidence="8">The sequence shown here is derived from an EMBL/GenBank/DDBJ whole genome shotgun (WGS) entry which is preliminary data.</text>
</comment>
<dbReference type="PROSITE" id="PS51679">
    <property type="entry name" value="SAM_MT_C5"/>
    <property type="match status" value="1"/>
</dbReference>
<dbReference type="GO" id="GO:0009307">
    <property type="term" value="P:DNA restriction-modification system"/>
    <property type="evidence" value="ECO:0007669"/>
    <property type="project" value="UniProtKB-KW"/>
</dbReference>
<keyword evidence="5" id="KW-0680">Restriction system</keyword>
<gene>
    <name evidence="8" type="ORF">GGR04_002257</name>
</gene>
<reference evidence="8 9" key="1">
    <citation type="submission" date="2020-08" db="EMBL/GenBank/DDBJ databases">
        <title>Genomic Encyclopedia of Type Strains, Phase IV (KMG-IV): sequencing the most valuable type-strain genomes for metagenomic binning, comparative biology and taxonomic classification.</title>
        <authorList>
            <person name="Goeker M."/>
        </authorList>
    </citation>
    <scope>NUCLEOTIDE SEQUENCE [LARGE SCALE GENOMIC DNA]</scope>
    <source>
        <strain evidence="8 9">DSM 102238</strain>
    </source>
</reference>
<evidence type="ECO:0000256" key="3">
    <source>
        <dbReference type="ARBA" id="ARBA00022679"/>
    </source>
</evidence>
<dbReference type="EMBL" id="JACIEK010000005">
    <property type="protein sequence ID" value="MBB3998416.1"/>
    <property type="molecule type" value="Genomic_DNA"/>
</dbReference>
<sequence length="465" mass="50972">MRAVDLFCGAGGMSLGLKRAGFDIVRAYDANGEALRVHRANLGTSAERVFRVARHRKADLANLLEMAPTIAEFHPDIIVGGPPCQDFSSAGKRTEGRNASLTLGFAIAIVTARPTWFVMENVPRARKTQTYSRARALFVKAGYGLTEVVLDGSRYGTPQMRKRFFSIGRLGEADGFLESALADAAAPRRMSVRDALGDDVGIHPGGNHPPEARAFFMRPYTGHSGVRSIDLPCPTLLRSAHEGPQNWYKDHERDMGPSANIPPLPMDILSRIQGFPADWNWLDIPASRKRMLMIANAVPPALAEAVGRAILARSRGETIPTTEKAFDKWLQKGRKGLKDQALRNRRLSLKKARRLLGGRVVADIDAEIALLEKAKGFAELSVRSRSELRGALRSHAKWRTEVAAAKALKVERKLYDGLTKAEFNARAQDDAGHKEEHVPFNTRVAASLEAGRASAKKPSCMVEAS</sequence>
<comment type="catalytic activity">
    <reaction evidence="6">
        <text>a 2'-deoxycytidine in DNA + S-adenosyl-L-methionine = a 5-methyl-2'-deoxycytidine in DNA + S-adenosyl-L-homocysteine + H(+)</text>
        <dbReference type="Rhea" id="RHEA:13681"/>
        <dbReference type="Rhea" id="RHEA-COMP:11369"/>
        <dbReference type="Rhea" id="RHEA-COMP:11370"/>
        <dbReference type="ChEBI" id="CHEBI:15378"/>
        <dbReference type="ChEBI" id="CHEBI:57856"/>
        <dbReference type="ChEBI" id="CHEBI:59789"/>
        <dbReference type="ChEBI" id="CHEBI:85452"/>
        <dbReference type="ChEBI" id="CHEBI:85454"/>
        <dbReference type="EC" id="2.1.1.37"/>
    </reaction>
</comment>
<dbReference type="InterPro" id="IPR001525">
    <property type="entry name" value="C5_MeTfrase"/>
</dbReference>
<dbReference type="InterPro" id="IPR018117">
    <property type="entry name" value="C5_DNA_meth_AS"/>
</dbReference>
<dbReference type="SUPFAM" id="SSF53335">
    <property type="entry name" value="S-adenosyl-L-methionine-dependent methyltransferases"/>
    <property type="match status" value="1"/>
</dbReference>
<evidence type="ECO:0000256" key="7">
    <source>
        <dbReference type="PROSITE-ProRule" id="PRU01016"/>
    </source>
</evidence>
<dbReference type="GO" id="GO:0032259">
    <property type="term" value="P:methylation"/>
    <property type="evidence" value="ECO:0007669"/>
    <property type="project" value="UniProtKB-KW"/>
</dbReference>
<feature type="active site" evidence="7">
    <location>
        <position position="84"/>
    </location>
</feature>
<name>A0A7W6H3S7_9HYPH</name>
<dbReference type="PRINTS" id="PR00105">
    <property type="entry name" value="C5METTRFRASE"/>
</dbReference>
<dbReference type="AlphaFoldDB" id="A0A7W6H3S7"/>
<evidence type="ECO:0000313" key="8">
    <source>
        <dbReference type="EMBL" id="MBB3998416.1"/>
    </source>
</evidence>
<dbReference type="RefSeq" id="WP_246393115.1">
    <property type="nucleotide sequence ID" value="NZ_JACIEK010000005.1"/>
</dbReference>